<dbReference type="Proteomes" id="UP000479710">
    <property type="component" value="Unassembled WGS sequence"/>
</dbReference>
<reference evidence="1 2" key="1">
    <citation type="submission" date="2019-11" db="EMBL/GenBank/DDBJ databases">
        <title>Whole genome sequence of Oryza granulata.</title>
        <authorList>
            <person name="Li W."/>
        </authorList>
    </citation>
    <scope>NUCLEOTIDE SEQUENCE [LARGE SCALE GENOMIC DNA]</scope>
    <source>
        <strain evidence="2">cv. Menghai</strain>
        <tissue evidence="1">Leaf</tissue>
    </source>
</reference>
<sequence length="69" mass="7802">MKVCSNATMAKPHACACCSLELPYWQRQTSAHQRRHVMLNTAPTQAPIRHSRRVLSSVLHLIQMSETGM</sequence>
<gene>
    <name evidence="1" type="ORF">E2562_037556</name>
</gene>
<name>A0A6G1E7W3_9ORYZ</name>
<keyword evidence="2" id="KW-1185">Reference proteome</keyword>
<comment type="caution">
    <text evidence="1">The sequence shown here is derived from an EMBL/GenBank/DDBJ whole genome shotgun (WGS) entry which is preliminary data.</text>
</comment>
<protein>
    <submittedName>
        <fullName evidence="1">Uncharacterized protein</fullName>
    </submittedName>
</protein>
<evidence type="ECO:0000313" key="2">
    <source>
        <dbReference type="Proteomes" id="UP000479710"/>
    </source>
</evidence>
<dbReference type="AlphaFoldDB" id="A0A6G1E7W3"/>
<proteinExistence type="predicted"/>
<organism evidence="1 2">
    <name type="scientific">Oryza meyeriana var. granulata</name>
    <dbReference type="NCBI Taxonomy" id="110450"/>
    <lineage>
        <taxon>Eukaryota</taxon>
        <taxon>Viridiplantae</taxon>
        <taxon>Streptophyta</taxon>
        <taxon>Embryophyta</taxon>
        <taxon>Tracheophyta</taxon>
        <taxon>Spermatophyta</taxon>
        <taxon>Magnoliopsida</taxon>
        <taxon>Liliopsida</taxon>
        <taxon>Poales</taxon>
        <taxon>Poaceae</taxon>
        <taxon>BOP clade</taxon>
        <taxon>Oryzoideae</taxon>
        <taxon>Oryzeae</taxon>
        <taxon>Oryzinae</taxon>
        <taxon>Oryza</taxon>
        <taxon>Oryza meyeriana</taxon>
    </lineage>
</organism>
<evidence type="ECO:0000313" key="1">
    <source>
        <dbReference type="EMBL" id="KAF0920878.1"/>
    </source>
</evidence>
<dbReference type="EMBL" id="SPHZ02000005">
    <property type="protein sequence ID" value="KAF0920878.1"/>
    <property type="molecule type" value="Genomic_DNA"/>
</dbReference>
<accession>A0A6G1E7W3</accession>